<organism evidence="1 2">
    <name type="scientific">Candidatus Methylumidiphilus alinenensis</name>
    <dbReference type="NCBI Taxonomy" id="2202197"/>
    <lineage>
        <taxon>Bacteria</taxon>
        <taxon>Pseudomonadati</taxon>
        <taxon>Pseudomonadota</taxon>
        <taxon>Gammaproteobacteria</taxon>
        <taxon>Methylococcales</taxon>
        <taxon>Candidatus Methylumidiphilus</taxon>
    </lineage>
</organism>
<dbReference type="AlphaFoldDB" id="A0A2W4QZI4"/>
<name>A0A2W4QZI4_9GAMM</name>
<reference evidence="1 2" key="1">
    <citation type="journal article" date="2018" name="Aquat. Microb. Ecol.">
        <title>Gammaproteobacterial methanotrophs dominate.</title>
        <authorList>
            <person name="Rissanen A.J."/>
            <person name="Saarenheimo J."/>
            <person name="Tiirola M."/>
            <person name="Peura S."/>
            <person name="Aalto S.L."/>
            <person name="Karvinen A."/>
            <person name="Nykanen H."/>
        </authorList>
    </citation>
    <scope>NUCLEOTIDE SEQUENCE [LARGE SCALE GENOMIC DNA]</scope>
    <source>
        <strain evidence="1">AMbin10</strain>
    </source>
</reference>
<dbReference type="Proteomes" id="UP000249396">
    <property type="component" value="Unassembled WGS sequence"/>
</dbReference>
<protein>
    <submittedName>
        <fullName evidence="1">Uncharacterized protein</fullName>
    </submittedName>
</protein>
<evidence type="ECO:0000313" key="2">
    <source>
        <dbReference type="Proteomes" id="UP000249396"/>
    </source>
</evidence>
<dbReference type="EMBL" id="QJPH01000461">
    <property type="protein sequence ID" value="PZN73308.1"/>
    <property type="molecule type" value="Genomic_DNA"/>
</dbReference>
<evidence type="ECO:0000313" key="1">
    <source>
        <dbReference type="EMBL" id="PZN73308.1"/>
    </source>
</evidence>
<accession>A0A2W4QZI4</accession>
<gene>
    <name evidence="1" type="ORF">DM484_23015</name>
</gene>
<sequence>MGLGIGFLTGCFTGLVSFGLGVGLGVGGGVGCGGVGGDGSACADFWAAEDFALGAAESVTSRLCWGFADAIAAGFS</sequence>
<proteinExistence type="predicted"/>
<comment type="caution">
    <text evidence="1">The sequence shown here is derived from an EMBL/GenBank/DDBJ whole genome shotgun (WGS) entry which is preliminary data.</text>
</comment>